<accession>A0A444WD62</accession>
<protein>
    <submittedName>
        <fullName evidence="2">Uncharacterized protein</fullName>
    </submittedName>
</protein>
<keyword evidence="1" id="KW-0812">Transmembrane</keyword>
<organism evidence="2 3">
    <name type="scientific">Flavobacterium beibuense</name>
    <dbReference type="NCBI Taxonomy" id="657326"/>
    <lineage>
        <taxon>Bacteria</taxon>
        <taxon>Pseudomonadati</taxon>
        <taxon>Bacteroidota</taxon>
        <taxon>Flavobacteriia</taxon>
        <taxon>Flavobacteriales</taxon>
        <taxon>Flavobacteriaceae</taxon>
        <taxon>Flavobacterium</taxon>
    </lineage>
</organism>
<dbReference type="OrthoDB" id="1200950at2"/>
<proteinExistence type="predicted"/>
<comment type="caution">
    <text evidence="2">The sequence shown here is derived from an EMBL/GenBank/DDBJ whole genome shotgun (WGS) entry which is preliminary data.</text>
</comment>
<evidence type="ECO:0000313" key="3">
    <source>
        <dbReference type="Proteomes" id="UP000289775"/>
    </source>
</evidence>
<reference evidence="2 3" key="1">
    <citation type="submission" date="2014-12" db="EMBL/GenBank/DDBJ databases">
        <title>Genome sequence of Flavobacterium beibuense RSKm HC5.</title>
        <authorList>
            <person name="Kim J.F."/>
            <person name="Song J.Y."/>
            <person name="Kwak M.-J."/>
            <person name="Lee S.-W."/>
        </authorList>
    </citation>
    <scope>NUCLEOTIDE SEQUENCE [LARGE SCALE GENOMIC DNA]</scope>
    <source>
        <strain evidence="2 3">RSKm HC5</strain>
    </source>
</reference>
<keyword evidence="1" id="KW-0472">Membrane</keyword>
<sequence length="184" mass="21141">MEINSENIIISEGTRPFWQTAIAAILYTVTFVLLSIVVFNFIQDFSFLSLVYSLEYIFPCVLTVGFALKYSAVNNVYFDLENKKYKKEIAVGPFKFGKWVDLPNVEYISVFRQAWSKDSDGDGITDGSGYRYDVNVWYNASKHFTIYTNGYPEASLEMGRQLALRLNTDLLDATDPQDKKWIDL</sequence>
<keyword evidence="3" id="KW-1185">Reference proteome</keyword>
<evidence type="ECO:0000256" key="1">
    <source>
        <dbReference type="SAM" id="Phobius"/>
    </source>
</evidence>
<feature type="transmembrane region" description="Helical" evidence="1">
    <location>
        <begin position="21"/>
        <end position="42"/>
    </location>
</feature>
<dbReference type="RefSeq" id="WP_129750360.1">
    <property type="nucleotide sequence ID" value="NZ_JUIW01000004.1"/>
</dbReference>
<dbReference type="AlphaFoldDB" id="A0A444WD62"/>
<feature type="transmembrane region" description="Helical" evidence="1">
    <location>
        <begin position="54"/>
        <end position="77"/>
    </location>
</feature>
<dbReference type="Proteomes" id="UP000289775">
    <property type="component" value="Unassembled WGS sequence"/>
</dbReference>
<evidence type="ECO:0000313" key="2">
    <source>
        <dbReference type="EMBL" id="RYJ43694.1"/>
    </source>
</evidence>
<gene>
    <name evidence="2" type="ORF">NU09_1202</name>
</gene>
<keyword evidence="1" id="KW-1133">Transmembrane helix</keyword>
<dbReference type="EMBL" id="JUIW01000004">
    <property type="protein sequence ID" value="RYJ43694.1"/>
    <property type="molecule type" value="Genomic_DNA"/>
</dbReference>
<name>A0A444WD62_9FLAO</name>